<proteinExistence type="predicted"/>
<dbReference type="RefSeq" id="WP_140886406.1">
    <property type="nucleotide sequence ID" value="NZ_RCZP01000040.1"/>
</dbReference>
<keyword evidence="4" id="KW-1185">Reference proteome</keyword>
<evidence type="ECO:0000256" key="1">
    <source>
        <dbReference type="ARBA" id="ARBA00023125"/>
    </source>
</evidence>
<dbReference type="Gene3D" id="1.10.150.130">
    <property type="match status" value="1"/>
</dbReference>
<dbReference type="GO" id="GO:0003677">
    <property type="term" value="F:DNA binding"/>
    <property type="evidence" value="ECO:0007669"/>
    <property type="project" value="UniProtKB-KW"/>
</dbReference>
<sequence>MTERPGSSPPAIPASVVRLAAGALPAEVLAVLAGPVGEAVAQAAGYVGRALSENTRRADVSDWRAFCSWCEAGDVAALPAAPVVIGGHLASLAATLGRSGLRRRLAAIAHHHRQAGHPWETRQPAISATMRGTLTTHGKPARRQPSPRPRSSACWRAAAPTWPGSATRRCCW</sequence>
<evidence type="ECO:0000313" key="3">
    <source>
        <dbReference type="EMBL" id="TPG46425.1"/>
    </source>
</evidence>
<dbReference type="EMBL" id="RCZP01000040">
    <property type="protein sequence ID" value="TPG46425.1"/>
    <property type="molecule type" value="Genomic_DNA"/>
</dbReference>
<dbReference type="InterPro" id="IPR010998">
    <property type="entry name" value="Integrase_recombinase_N"/>
</dbReference>
<evidence type="ECO:0008006" key="5">
    <source>
        <dbReference type="Google" id="ProtNLM"/>
    </source>
</evidence>
<gene>
    <name evidence="3" type="ORF">EAH89_24750</name>
</gene>
<organism evidence="3 4">
    <name type="scientific">Muricoccus nepalensis</name>
    <dbReference type="NCBI Taxonomy" id="1854500"/>
    <lineage>
        <taxon>Bacteria</taxon>
        <taxon>Pseudomonadati</taxon>
        <taxon>Pseudomonadota</taxon>
        <taxon>Alphaproteobacteria</taxon>
        <taxon>Acetobacterales</taxon>
        <taxon>Roseomonadaceae</taxon>
        <taxon>Muricoccus</taxon>
    </lineage>
</organism>
<evidence type="ECO:0000256" key="2">
    <source>
        <dbReference type="SAM" id="MobiDB-lite"/>
    </source>
</evidence>
<protein>
    <recommendedName>
        <fullName evidence="5">Integrase</fullName>
    </recommendedName>
</protein>
<reference evidence="3 4" key="1">
    <citation type="journal article" date="2019" name="Environ. Microbiol.">
        <title>Species interactions and distinct microbial communities in high Arctic permafrost affected cryosols are associated with the CH4 and CO2 gas fluxes.</title>
        <authorList>
            <person name="Altshuler I."/>
            <person name="Hamel J."/>
            <person name="Turney S."/>
            <person name="Magnuson E."/>
            <person name="Levesque R."/>
            <person name="Greer C."/>
            <person name="Whyte L.G."/>
        </authorList>
    </citation>
    <scope>NUCLEOTIDE SEQUENCE [LARGE SCALE GENOMIC DNA]</scope>
    <source>
        <strain evidence="3 4">S9.3B</strain>
    </source>
</reference>
<keyword evidence="1" id="KW-0238">DNA-binding</keyword>
<dbReference type="SUPFAM" id="SSF47823">
    <property type="entry name" value="lambda integrase-like, N-terminal domain"/>
    <property type="match status" value="1"/>
</dbReference>
<dbReference type="AlphaFoldDB" id="A0A502FAI2"/>
<dbReference type="OrthoDB" id="5513193at2"/>
<evidence type="ECO:0000313" key="4">
    <source>
        <dbReference type="Proteomes" id="UP000317078"/>
    </source>
</evidence>
<dbReference type="Proteomes" id="UP000317078">
    <property type="component" value="Unassembled WGS sequence"/>
</dbReference>
<feature type="region of interest" description="Disordered" evidence="2">
    <location>
        <begin position="135"/>
        <end position="154"/>
    </location>
</feature>
<name>A0A502FAI2_9PROT</name>
<accession>A0A502FAI2</accession>
<comment type="caution">
    <text evidence="3">The sequence shown here is derived from an EMBL/GenBank/DDBJ whole genome shotgun (WGS) entry which is preliminary data.</text>
</comment>